<sequence>MPNVNGRAFAMTPHLQDQYTGDGGIIMDMRSGPEIIANSNNSGGGGDSGSSPSTVLNLFNWLTAIQNGQPLSMAWSSELMVKNLGLEANHLIMQEQIFIPCRDVAKCSLVDFLDNSTLQHSSYNTNRDEL</sequence>
<protein>
    <submittedName>
        <fullName evidence="1">Uncharacterized protein</fullName>
    </submittedName>
</protein>
<dbReference type="EMBL" id="JAMZIH010003946">
    <property type="protein sequence ID" value="KAJ1676532.1"/>
    <property type="molecule type" value="Genomic_DNA"/>
</dbReference>
<evidence type="ECO:0000313" key="1">
    <source>
        <dbReference type="EMBL" id="KAJ1676532.1"/>
    </source>
</evidence>
<evidence type="ECO:0000313" key="2">
    <source>
        <dbReference type="Proteomes" id="UP001145114"/>
    </source>
</evidence>
<reference evidence="1" key="1">
    <citation type="submission" date="2022-06" db="EMBL/GenBank/DDBJ databases">
        <title>Phylogenomic reconstructions and comparative analyses of Kickxellomycotina fungi.</title>
        <authorList>
            <person name="Reynolds N.K."/>
            <person name="Stajich J.E."/>
            <person name="Barry K."/>
            <person name="Grigoriev I.V."/>
            <person name="Crous P."/>
            <person name="Smith M.E."/>
        </authorList>
    </citation>
    <scope>NUCLEOTIDE SEQUENCE</scope>
    <source>
        <strain evidence="1">RSA 2271</strain>
    </source>
</reference>
<gene>
    <name evidence="1" type="ORF">EV182_008011</name>
</gene>
<accession>A0ACC1HK05</accession>
<organism evidence="1 2">
    <name type="scientific">Spiromyces aspiralis</name>
    <dbReference type="NCBI Taxonomy" id="68401"/>
    <lineage>
        <taxon>Eukaryota</taxon>
        <taxon>Fungi</taxon>
        <taxon>Fungi incertae sedis</taxon>
        <taxon>Zoopagomycota</taxon>
        <taxon>Kickxellomycotina</taxon>
        <taxon>Kickxellomycetes</taxon>
        <taxon>Kickxellales</taxon>
        <taxon>Kickxellaceae</taxon>
        <taxon>Spiromyces</taxon>
    </lineage>
</organism>
<comment type="caution">
    <text evidence="1">The sequence shown here is derived from an EMBL/GenBank/DDBJ whole genome shotgun (WGS) entry which is preliminary data.</text>
</comment>
<name>A0ACC1HK05_9FUNG</name>
<keyword evidence="2" id="KW-1185">Reference proteome</keyword>
<proteinExistence type="predicted"/>
<dbReference type="Proteomes" id="UP001145114">
    <property type="component" value="Unassembled WGS sequence"/>
</dbReference>